<evidence type="ECO:0000313" key="3">
    <source>
        <dbReference type="Proteomes" id="UP001189429"/>
    </source>
</evidence>
<protein>
    <submittedName>
        <fullName evidence="2">Uncharacterized protein</fullName>
    </submittedName>
</protein>
<reference evidence="2" key="1">
    <citation type="submission" date="2023-10" db="EMBL/GenBank/DDBJ databases">
        <authorList>
            <person name="Chen Y."/>
            <person name="Shah S."/>
            <person name="Dougan E. K."/>
            <person name="Thang M."/>
            <person name="Chan C."/>
        </authorList>
    </citation>
    <scope>NUCLEOTIDE SEQUENCE [LARGE SCALE GENOMIC DNA]</scope>
</reference>
<name>A0ABN9WJT8_9DINO</name>
<keyword evidence="3" id="KW-1185">Reference proteome</keyword>
<evidence type="ECO:0000256" key="1">
    <source>
        <dbReference type="SAM" id="MobiDB-lite"/>
    </source>
</evidence>
<feature type="non-terminal residue" evidence="2">
    <location>
        <position position="109"/>
    </location>
</feature>
<gene>
    <name evidence="2" type="ORF">PCOR1329_LOCUS68059</name>
</gene>
<proteinExistence type="predicted"/>
<sequence>AWLGLCAQRPPTAGQTSFSPVGQRPAPCRCPGPGAPRPRAGEGRRLASPTPLPSGAATSAQTGGGAAPMVGQPAKRVRGSAGGVLQVPVLVILDMNGVLLLRPRGGKEA</sequence>
<dbReference type="EMBL" id="CAUYUJ010018853">
    <property type="protein sequence ID" value="CAK0886810.1"/>
    <property type="molecule type" value="Genomic_DNA"/>
</dbReference>
<dbReference type="Proteomes" id="UP001189429">
    <property type="component" value="Unassembled WGS sequence"/>
</dbReference>
<feature type="non-terminal residue" evidence="2">
    <location>
        <position position="1"/>
    </location>
</feature>
<accession>A0ABN9WJT8</accession>
<comment type="caution">
    <text evidence="2">The sequence shown here is derived from an EMBL/GenBank/DDBJ whole genome shotgun (WGS) entry which is preliminary data.</text>
</comment>
<feature type="region of interest" description="Disordered" evidence="1">
    <location>
        <begin position="1"/>
        <end position="78"/>
    </location>
</feature>
<organism evidence="2 3">
    <name type="scientific">Prorocentrum cordatum</name>
    <dbReference type="NCBI Taxonomy" id="2364126"/>
    <lineage>
        <taxon>Eukaryota</taxon>
        <taxon>Sar</taxon>
        <taxon>Alveolata</taxon>
        <taxon>Dinophyceae</taxon>
        <taxon>Prorocentrales</taxon>
        <taxon>Prorocentraceae</taxon>
        <taxon>Prorocentrum</taxon>
    </lineage>
</organism>
<evidence type="ECO:0000313" key="2">
    <source>
        <dbReference type="EMBL" id="CAK0886810.1"/>
    </source>
</evidence>